<comment type="subcellular location">
    <subcellularLocation>
        <location evidence="1">Mitochondrion inner membrane</location>
        <topology evidence="1">Multi-pass membrane protein</topology>
    </subcellularLocation>
</comment>
<sequence length="317" mass="34895">MPESHLGSKSEVTRLESILCGGMAGLVSRFVVSPLDVLKIRLQLEVHDRKLRVKQPGAAMIRTAVQIFKTEGIRGFWKGNISAEGMYVMYGAVEFSTYKAINQLMNQFSPNGSDKVNHFVSGSAAGTFATCMTYPLDLLRTRFAAQQNASKQVYFGVVQAIKHINSHEGGLRGFYRGLGATLCSVIPNMGLFFMIYEETRSLMNQIPRVDVLPAPEASAGLLAGSLSKTIVFPFDTIRKRLQVQGPSRESFGNNVPEYPSGPMRCAKMVLANEGVRGLYKGYAVSLIKSAPSSAVTVWTFENSLDLIRFFKNAEKPF</sequence>
<dbReference type="InterPro" id="IPR002067">
    <property type="entry name" value="MCP"/>
</dbReference>
<keyword evidence="9 10" id="KW-0472">Membrane</keyword>
<keyword evidence="4 10" id="KW-0812">Transmembrane</keyword>
<evidence type="ECO:0000256" key="8">
    <source>
        <dbReference type="ARBA" id="ARBA00023128"/>
    </source>
</evidence>
<dbReference type="PhylomeDB" id="A0A060TIJ7"/>
<feature type="repeat" description="Solcar" evidence="10">
    <location>
        <begin position="211"/>
        <end position="306"/>
    </location>
</feature>
<feature type="repeat" description="Solcar" evidence="10">
    <location>
        <begin position="113"/>
        <end position="202"/>
    </location>
</feature>
<dbReference type="Gene3D" id="1.50.40.10">
    <property type="entry name" value="Mitochondrial carrier domain"/>
    <property type="match status" value="1"/>
</dbReference>
<name>A0A060TIJ7_BLAAD</name>
<accession>A0A060TIJ7</accession>
<keyword evidence="7" id="KW-1133">Transmembrane helix</keyword>
<dbReference type="InterPro" id="IPR018108">
    <property type="entry name" value="MCP_transmembrane"/>
</dbReference>
<evidence type="ECO:0000256" key="6">
    <source>
        <dbReference type="ARBA" id="ARBA00022792"/>
    </source>
</evidence>
<keyword evidence="5" id="KW-0677">Repeat</keyword>
<keyword evidence="3 11" id="KW-0813">Transport</keyword>
<evidence type="ECO:0000256" key="3">
    <source>
        <dbReference type="ARBA" id="ARBA00022448"/>
    </source>
</evidence>
<evidence type="ECO:0000256" key="2">
    <source>
        <dbReference type="ARBA" id="ARBA00006375"/>
    </source>
</evidence>
<dbReference type="InterPro" id="IPR002167">
    <property type="entry name" value="GDC-like"/>
</dbReference>
<dbReference type="EMBL" id="HG937694">
    <property type="protein sequence ID" value="CDP38632.1"/>
    <property type="molecule type" value="Genomic_DNA"/>
</dbReference>
<reference evidence="12" key="1">
    <citation type="submission" date="2014-02" db="EMBL/GenBank/DDBJ databases">
        <authorList>
            <person name="Genoscope - CEA"/>
        </authorList>
    </citation>
    <scope>NUCLEOTIDE SEQUENCE</scope>
    <source>
        <strain evidence="12">LS3</strain>
    </source>
</reference>
<dbReference type="PRINTS" id="PR00928">
    <property type="entry name" value="GRAVESDC"/>
</dbReference>
<reference evidence="12" key="2">
    <citation type="submission" date="2014-06" db="EMBL/GenBank/DDBJ databases">
        <title>The complete genome of Blastobotrys (Arxula) adeninivorans LS3 - a yeast of biotechnological interest.</title>
        <authorList>
            <person name="Kunze G."/>
            <person name="Gaillardin C."/>
            <person name="Czernicka M."/>
            <person name="Durrens P."/>
            <person name="Martin T."/>
            <person name="Boer E."/>
            <person name="Gabaldon T."/>
            <person name="Cruz J."/>
            <person name="Talla E."/>
            <person name="Marck C."/>
            <person name="Goffeau A."/>
            <person name="Barbe V."/>
            <person name="Baret P."/>
            <person name="Baronian K."/>
            <person name="Beier S."/>
            <person name="Bleykasten C."/>
            <person name="Bode R."/>
            <person name="Casaregola S."/>
            <person name="Despons L."/>
            <person name="Fairhead C."/>
            <person name="Giersberg M."/>
            <person name="Gierski P."/>
            <person name="Hahnel U."/>
            <person name="Hartmann A."/>
            <person name="Jankowska D."/>
            <person name="Jubin C."/>
            <person name="Jung P."/>
            <person name="Lafontaine I."/>
            <person name="Leh-Louis V."/>
            <person name="Lemaire M."/>
            <person name="Marcet-Houben M."/>
            <person name="Mascher M."/>
            <person name="Morel G."/>
            <person name="Richard G.-F."/>
            <person name="Riechen J."/>
            <person name="Sacerdot C."/>
            <person name="Sarkar A."/>
            <person name="Savel G."/>
            <person name="Schacherer J."/>
            <person name="Sherman D."/>
            <person name="Straub M.-L."/>
            <person name="Stein N."/>
            <person name="Thierry A."/>
            <person name="Trautwein-Schult A."/>
            <person name="Westhof E."/>
            <person name="Worch S."/>
            <person name="Dujon B."/>
            <person name="Souciet J.-L."/>
            <person name="Wincker P."/>
            <person name="Scholz U."/>
            <person name="Neuveglise N."/>
        </authorList>
    </citation>
    <scope>NUCLEOTIDE SEQUENCE</scope>
    <source>
        <strain evidence="12">LS3</strain>
    </source>
</reference>
<evidence type="ECO:0000256" key="10">
    <source>
        <dbReference type="PROSITE-ProRule" id="PRU00282"/>
    </source>
</evidence>
<dbReference type="AlphaFoldDB" id="A0A060TIJ7"/>
<organism evidence="12">
    <name type="scientific">Blastobotrys adeninivorans</name>
    <name type="common">Yeast</name>
    <name type="synonym">Arxula adeninivorans</name>
    <dbReference type="NCBI Taxonomy" id="409370"/>
    <lineage>
        <taxon>Eukaryota</taxon>
        <taxon>Fungi</taxon>
        <taxon>Dikarya</taxon>
        <taxon>Ascomycota</taxon>
        <taxon>Saccharomycotina</taxon>
        <taxon>Dipodascomycetes</taxon>
        <taxon>Dipodascales</taxon>
        <taxon>Trichomonascaceae</taxon>
        <taxon>Blastobotrys</taxon>
    </lineage>
</organism>
<keyword evidence="6" id="KW-0999">Mitochondrion inner membrane</keyword>
<dbReference type="SUPFAM" id="SSF103506">
    <property type="entry name" value="Mitochondrial carrier"/>
    <property type="match status" value="1"/>
</dbReference>
<feature type="repeat" description="Solcar" evidence="10">
    <location>
        <begin position="12"/>
        <end position="104"/>
    </location>
</feature>
<evidence type="ECO:0000313" key="12">
    <source>
        <dbReference type="EMBL" id="CDP38632.1"/>
    </source>
</evidence>
<evidence type="ECO:0000256" key="9">
    <source>
        <dbReference type="ARBA" id="ARBA00023136"/>
    </source>
</evidence>
<protein>
    <submittedName>
        <fullName evidence="12">ARAD1D39006p</fullName>
    </submittedName>
</protein>
<evidence type="ECO:0000256" key="11">
    <source>
        <dbReference type="RuleBase" id="RU000488"/>
    </source>
</evidence>
<dbReference type="InterPro" id="IPR023395">
    <property type="entry name" value="MCP_dom_sf"/>
</dbReference>
<dbReference type="Pfam" id="PF00153">
    <property type="entry name" value="Mito_carr"/>
    <property type="match status" value="3"/>
</dbReference>
<evidence type="ECO:0000256" key="7">
    <source>
        <dbReference type="ARBA" id="ARBA00022989"/>
    </source>
</evidence>
<dbReference type="PANTHER" id="PTHR24089">
    <property type="entry name" value="SOLUTE CARRIER FAMILY 25"/>
    <property type="match status" value="1"/>
</dbReference>
<dbReference type="PRINTS" id="PR00926">
    <property type="entry name" value="MITOCARRIER"/>
</dbReference>
<comment type="similarity">
    <text evidence="2 11">Belongs to the mitochondrial carrier (TC 2.A.29) family.</text>
</comment>
<dbReference type="GO" id="GO:0005743">
    <property type="term" value="C:mitochondrial inner membrane"/>
    <property type="evidence" value="ECO:0007669"/>
    <property type="project" value="UniProtKB-SubCell"/>
</dbReference>
<evidence type="ECO:0000256" key="5">
    <source>
        <dbReference type="ARBA" id="ARBA00022737"/>
    </source>
</evidence>
<evidence type="ECO:0000256" key="1">
    <source>
        <dbReference type="ARBA" id="ARBA00004448"/>
    </source>
</evidence>
<dbReference type="GO" id="GO:0055085">
    <property type="term" value="P:transmembrane transport"/>
    <property type="evidence" value="ECO:0007669"/>
    <property type="project" value="InterPro"/>
</dbReference>
<evidence type="ECO:0000256" key="4">
    <source>
        <dbReference type="ARBA" id="ARBA00022692"/>
    </source>
</evidence>
<keyword evidence="8" id="KW-0496">Mitochondrion</keyword>
<dbReference type="PROSITE" id="PS50920">
    <property type="entry name" value="SOLCAR"/>
    <property type="match status" value="3"/>
</dbReference>
<proteinExistence type="inferred from homology"/>
<gene>
    <name evidence="12" type="ORF">GNLVRS02_ARAD1D39006g</name>
</gene>